<gene>
    <name evidence="2" type="ORF">EV644_13127</name>
</gene>
<name>A0ABY2BA45_9ACTN</name>
<feature type="transmembrane region" description="Helical" evidence="1">
    <location>
        <begin position="108"/>
        <end position="127"/>
    </location>
</feature>
<feature type="transmembrane region" description="Helical" evidence="1">
    <location>
        <begin position="17"/>
        <end position="42"/>
    </location>
</feature>
<evidence type="ECO:0000313" key="2">
    <source>
        <dbReference type="EMBL" id="TCO11364.1"/>
    </source>
</evidence>
<dbReference type="RefSeq" id="WP_132196232.1">
    <property type="nucleotide sequence ID" value="NZ_SLWM01000031.1"/>
</dbReference>
<keyword evidence="1" id="KW-0812">Transmembrane</keyword>
<feature type="transmembrane region" description="Helical" evidence="1">
    <location>
        <begin position="79"/>
        <end position="96"/>
    </location>
</feature>
<keyword evidence="1" id="KW-1133">Transmembrane helix</keyword>
<reference evidence="2 3" key="1">
    <citation type="journal article" date="2015" name="Stand. Genomic Sci.">
        <title>Genomic Encyclopedia of Bacterial and Archaeal Type Strains, Phase III: the genomes of soil and plant-associated and newly described type strains.</title>
        <authorList>
            <person name="Whitman W.B."/>
            <person name="Woyke T."/>
            <person name="Klenk H.P."/>
            <person name="Zhou Y."/>
            <person name="Lilburn T.G."/>
            <person name="Beck B.J."/>
            <person name="De Vos P."/>
            <person name="Vandamme P."/>
            <person name="Eisen J.A."/>
            <person name="Garrity G."/>
            <person name="Hugenholtz P."/>
            <person name="Kyrpides N.C."/>
        </authorList>
    </citation>
    <scope>NUCLEOTIDE SEQUENCE [LARGE SCALE GENOMIC DNA]</scope>
    <source>
        <strain evidence="2 3">VKM Ac-2538</strain>
    </source>
</reference>
<evidence type="ECO:0008006" key="4">
    <source>
        <dbReference type="Google" id="ProtNLM"/>
    </source>
</evidence>
<accession>A0ABY2BA45</accession>
<organism evidence="2 3">
    <name type="scientific">Kribbella orskensis</name>
    <dbReference type="NCBI Taxonomy" id="2512216"/>
    <lineage>
        <taxon>Bacteria</taxon>
        <taxon>Bacillati</taxon>
        <taxon>Actinomycetota</taxon>
        <taxon>Actinomycetes</taxon>
        <taxon>Propionibacteriales</taxon>
        <taxon>Kribbellaceae</taxon>
        <taxon>Kribbella</taxon>
    </lineage>
</organism>
<proteinExistence type="predicted"/>
<dbReference type="EMBL" id="SLWM01000031">
    <property type="protein sequence ID" value="TCO11364.1"/>
    <property type="molecule type" value="Genomic_DNA"/>
</dbReference>
<dbReference type="Proteomes" id="UP000295818">
    <property type="component" value="Unassembled WGS sequence"/>
</dbReference>
<evidence type="ECO:0000256" key="1">
    <source>
        <dbReference type="SAM" id="Phobius"/>
    </source>
</evidence>
<evidence type="ECO:0000313" key="3">
    <source>
        <dbReference type="Proteomes" id="UP000295818"/>
    </source>
</evidence>
<keyword evidence="3" id="KW-1185">Reference proteome</keyword>
<keyword evidence="1" id="KW-0472">Membrane</keyword>
<sequence>MLTGDIFGLPIPNAGPVFAAALVLHVACGLTAVVAGALAATAKKRPGRHPRAGRVYLCALAGIFTTATIMATIRWHEDAYLFAIAVVASGLGLYGYRARRRHRRGWPLHHAIGMGGSYIALLTGFYVDNGAFLPVWDRLPYITYWLLPTIVGTPLIWLALHRFTTREPGDTVITPRAASATARSRGRPPGRR</sequence>
<feature type="transmembrane region" description="Helical" evidence="1">
    <location>
        <begin position="139"/>
        <end position="160"/>
    </location>
</feature>
<comment type="caution">
    <text evidence="2">The sequence shown here is derived from an EMBL/GenBank/DDBJ whole genome shotgun (WGS) entry which is preliminary data.</text>
</comment>
<protein>
    <recommendedName>
        <fullName evidence="4">Membrane protein DUF2306</fullName>
    </recommendedName>
</protein>
<feature type="transmembrane region" description="Helical" evidence="1">
    <location>
        <begin position="54"/>
        <end position="73"/>
    </location>
</feature>